<dbReference type="EMBL" id="ML977566">
    <property type="protein sequence ID" value="KAF2004721.1"/>
    <property type="molecule type" value="Genomic_DNA"/>
</dbReference>
<gene>
    <name evidence="2" type="ORF">P154DRAFT_616864</name>
</gene>
<accession>A0A6A5WX38</accession>
<keyword evidence="3" id="KW-1185">Reference proteome</keyword>
<evidence type="ECO:0000313" key="2">
    <source>
        <dbReference type="EMBL" id="KAF2004721.1"/>
    </source>
</evidence>
<protein>
    <submittedName>
        <fullName evidence="2">Uncharacterized protein</fullName>
    </submittedName>
</protein>
<evidence type="ECO:0000313" key="3">
    <source>
        <dbReference type="Proteomes" id="UP000799779"/>
    </source>
</evidence>
<evidence type="ECO:0000256" key="1">
    <source>
        <dbReference type="SAM" id="MobiDB-lite"/>
    </source>
</evidence>
<organism evidence="2 3">
    <name type="scientific">Amniculicola lignicola CBS 123094</name>
    <dbReference type="NCBI Taxonomy" id="1392246"/>
    <lineage>
        <taxon>Eukaryota</taxon>
        <taxon>Fungi</taxon>
        <taxon>Dikarya</taxon>
        <taxon>Ascomycota</taxon>
        <taxon>Pezizomycotina</taxon>
        <taxon>Dothideomycetes</taxon>
        <taxon>Pleosporomycetidae</taxon>
        <taxon>Pleosporales</taxon>
        <taxon>Amniculicolaceae</taxon>
        <taxon>Amniculicola</taxon>
    </lineage>
</organism>
<feature type="region of interest" description="Disordered" evidence="1">
    <location>
        <begin position="141"/>
        <end position="163"/>
    </location>
</feature>
<name>A0A6A5WX38_9PLEO</name>
<dbReference type="Proteomes" id="UP000799779">
    <property type="component" value="Unassembled WGS sequence"/>
</dbReference>
<dbReference type="AlphaFoldDB" id="A0A6A5WX38"/>
<reference evidence="2" key="1">
    <citation type="journal article" date="2020" name="Stud. Mycol.">
        <title>101 Dothideomycetes genomes: a test case for predicting lifestyles and emergence of pathogens.</title>
        <authorList>
            <person name="Haridas S."/>
            <person name="Albert R."/>
            <person name="Binder M."/>
            <person name="Bloem J."/>
            <person name="Labutti K."/>
            <person name="Salamov A."/>
            <person name="Andreopoulos B."/>
            <person name="Baker S."/>
            <person name="Barry K."/>
            <person name="Bills G."/>
            <person name="Bluhm B."/>
            <person name="Cannon C."/>
            <person name="Castanera R."/>
            <person name="Culley D."/>
            <person name="Daum C."/>
            <person name="Ezra D."/>
            <person name="Gonzalez J."/>
            <person name="Henrissat B."/>
            <person name="Kuo A."/>
            <person name="Liang C."/>
            <person name="Lipzen A."/>
            <person name="Lutzoni F."/>
            <person name="Magnuson J."/>
            <person name="Mondo S."/>
            <person name="Nolan M."/>
            <person name="Ohm R."/>
            <person name="Pangilinan J."/>
            <person name="Park H.-J."/>
            <person name="Ramirez L."/>
            <person name="Alfaro M."/>
            <person name="Sun H."/>
            <person name="Tritt A."/>
            <person name="Yoshinaga Y."/>
            <person name="Zwiers L.-H."/>
            <person name="Turgeon B."/>
            <person name="Goodwin S."/>
            <person name="Spatafora J."/>
            <person name="Crous P."/>
            <person name="Grigoriev I."/>
        </authorList>
    </citation>
    <scope>NUCLEOTIDE SEQUENCE</scope>
    <source>
        <strain evidence="2">CBS 123094</strain>
    </source>
</reference>
<proteinExistence type="predicted"/>
<sequence>MPVVCDLPSECIPEAACVEKYGGPGPCPKYCELPADSSSQTLPIPTPSLDPIFLAPRLERHPARDEIFHCGPYPQPDGPTISTECPENLRCICYANSLPRPEGEICKGFCQRPEDVLPPPPNPTPATGTPIPRAIHAKRQNPAYPSSSITYTPSPGPTPDSSLRLEAGINESCEGHITETRCAKGLKCIKEGECIPSGIDDCSGTCEPTDQNDVFKG</sequence>
<feature type="compositionally biased region" description="Low complexity" evidence="1">
    <location>
        <begin position="142"/>
        <end position="153"/>
    </location>
</feature>